<dbReference type="InterPro" id="IPR009597">
    <property type="entry name" value="DUF1206"/>
</dbReference>
<evidence type="ECO:0000313" key="4">
    <source>
        <dbReference type="Proteomes" id="UP000516764"/>
    </source>
</evidence>
<proteinExistence type="predicted"/>
<accession>A0A7L8AIS0</accession>
<evidence type="ECO:0000313" key="3">
    <source>
        <dbReference type="EMBL" id="QOD61892.1"/>
    </source>
</evidence>
<reference evidence="3 4" key="1">
    <citation type="journal article" date="2016" name="Int. J. Syst. Evol. Microbiol.">
        <title>Polaribacter haliotis sp. nov., isolated from the gut of abalone Haliotis discus hannai.</title>
        <authorList>
            <person name="Kim Y.O."/>
            <person name="Park I.S."/>
            <person name="Park S."/>
            <person name="Nam B.H."/>
            <person name="Park J.M."/>
            <person name="Kim D.G."/>
            <person name="Yoon J.H."/>
        </authorList>
    </citation>
    <scope>NUCLEOTIDE SEQUENCE [LARGE SCALE GENOMIC DNA]</scope>
    <source>
        <strain evidence="3 4">KCTC 52418</strain>
    </source>
</reference>
<gene>
    <name evidence="3" type="ORF">H9I45_05480</name>
</gene>
<feature type="transmembrane region" description="Helical" evidence="1">
    <location>
        <begin position="49"/>
        <end position="71"/>
    </location>
</feature>
<feature type="domain" description="DUF1206" evidence="2">
    <location>
        <begin position="184"/>
        <end position="251"/>
    </location>
</feature>
<dbReference type="EMBL" id="CP061813">
    <property type="protein sequence ID" value="QOD61892.1"/>
    <property type="molecule type" value="Genomic_DNA"/>
</dbReference>
<feature type="transmembrane region" description="Helical" evidence="1">
    <location>
        <begin position="91"/>
        <end position="113"/>
    </location>
</feature>
<keyword evidence="1" id="KW-0472">Membrane</keyword>
<organism evidence="3 4">
    <name type="scientific">Polaribacter haliotis</name>
    <dbReference type="NCBI Taxonomy" id="1888915"/>
    <lineage>
        <taxon>Bacteria</taxon>
        <taxon>Pseudomonadati</taxon>
        <taxon>Bacteroidota</taxon>
        <taxon>Flavobacteriia</taxon>
        <taxon>Flavobacteriales</taxon>
        <taxon>Flavobacteriaceae</taxon>
    </lineage>
</organism>
<sequence length="255" mass="28361">MIKNIRKLGIITKGIIYSLVGILTLLAALNVGGEVSGKNQVVQFLGNQIFGKILLIIIAIGLIFYSIWRLYSAFFDGKNEGSDKSGIFKRIGYFFSGTIYGTLAYSISAKIINLESSGSSKNTAVEALINNEGGLYLLYVISIVLFCVGCYQFYKGYSGKFLNDIKKTNHSNYPKILEKTGKYGHISRGISFAIFGFFVSVAAYEKDASAIKGIQEMFSFLREFSWGNMLMGFMATGFICYGVYQYFLARYSKVE</sequence>
<feature type="domain" description="DUF1206" evidence="2">
    <location>
        <begin position="91"/>
        <end position="158"/>
    </location>
</feature>
<dbReference type="Pfam" id="PF06724">
    <property type="entry name" value="DUF1206"/>
    <property type="match status" value="3"/>
</dbReference>
<keyword evidence="1" id="KW-1133">Transmembrane helix</keyword>
<name>A0A7L8AIS0_9FLAO</name>
<keyword evidence="1" id="KW-0812">Transmembrane</keyword>
<feature type="transmembrane region" description="Helical" evidence="1">
    <location>
        <begin position="224"/>
        <end position="244"/>
    </location>
</feature>
<dbReference type="AlphaFoldDB" id="A0A7L8AIS0"/>
<feature type="domain" description="DUF1206" evidence="2">
    <location>
        <begin position="8"/>
        <end position="75"/>
    </location>
</feature>
<feature type="transmembrane region" description="Helical" evidence="1">
    <location>
        <begin position="12"/>
        <end position="29"/>
    </location>
</feature>
<dbReference type="RefSeq" id="WP_088353073.1">
    <property type="nucleotide sequence ID" value="NZ_CP061813.1"/>
</dbReference>
<protein>
    <submittedName>
        <fullName evidence="3">DUF1206 domain-containing protein</fullName>
    </submittedName>
</protein>
<dbReference type="Proteomes" id="UP000516764">
    <property type="component" value="Chromosome"/>
</dbReference>
<feature type="transmembrane region" description="Helical" evidence="1">
    <location>
        <begin position="133"/>
        <end position="154"/>
    </location>
</feature>
<evidence type="ECO:0000256" key="1">
    <source>
        <dbReference type="SAM" id="Phobius"/>
    </source>
</evidence>
<dbReference type="KEGG" id="phal:H9I45_05480"/>
<keyword evidence="4" id="KW-1185">Reference proteome</keyword>
<evidence type="ECO:0000259" key="2">
    <source>
        <dbReference type="Pfam" id="PF06724"/>
    </source>
</evidence>
<dbReference type="OrthoDB" id="1490880at2"/>
<feature type="transmembrane region" description="Helical" evidence="1">
    <location>
        <begin position="185"/>
        <end position="204"/>
    </location>
</feature>